<protein>
    <submittedName>
        <fullName evidence="1">Uncharacterized protein</fullName>
    </submittedName>
</protein>
<dbReference type="OMA" id="RIFDHEK"/>
<dbReference type="EMBL" id="CM007383">
    <property type="protein sequence ID" value="ONK74196.1"/>
    <property type="molecule type" value="Genomic_DNA"/>
</dbReference>
<sequence>MELVILLPDPRTLRVIARSVLLAAALLSLPWFRAMHVHSGDGSAPAVDPDEADPKWADGPLAVRMLVADLKREGLFNPGLRNVFIGDPSLLVNGLDLMREYKKSFVGDNSVDFVLAADGLGDPDLGFVDRVLKVGGIVVVRLASDPNRLFRLPSNYRMLYIRRFGATFVAIKKISHGNADEFGGGLRGRRLLSAAKLKKKQRKKAMYLIRVLVTSGSSDEQLIEISYGARAGEFEVVVVASSGGGLKERFAKWLEMKMKGIVGGFWGV</sequence>
<evidence type="ECO:0000313" key="1">
    <source>
        <dbReference type="EMBL" id="ONK74196.1"/>
    </source>
</evidence>
<gene>
    <name evidence="1" type="ORF">A4U43_C03F3790</name>
</gene>
<organism evidence="1 2">
    <name type="scientific">Asparagus officinalis</name>
    <name type="common">Garden asparagus</name>
    <dbReference type="NCBI Taxonomy" id="4686"/>
    <lineage>
        <taxon>Eukaryota</taxon>
        <taxon>Viridiplantae</taxon>
        <taxon>Streptophyta</taxon>
        <taxon>Embryophyta</taxon>
        <taxon>Tracheophyta</taxon>
        <taxon>Spermatophyta</taxon>
        <taxon>Magnoliopsida</taxon>
        <taxon>Liliopsida</taxon>
        <taxon>Asparagales</taxon>
        <taxon>Asparagaceae</taxon>
        <taxon>Asparagoideae</taxon>
        <taxon>Asparagus</taxon>
    </lineage>
</organism>
<name>A0A5P1F742_ASPOF</name>
<dbReference type="Proteomes" id="UP000243459">
    <property type="component" value="Chromosome 3"/>
</dbReference>
<dbReference type="PANTHER" id="PTHR33597:SF11">
    <property type="entry name" value="OS07G0620600 PROTEIN"/>
    <property type="match status" value="1"/>
</dbReference>
<reference evidence="2" key="1">
    <citation type="journal article" date="2017" name="Nat. Commun.">
        <title>The asparagus genome sheds light on the origin and evolution of a young Y chromosome.</title>
        <authorList>
            <person name="Harkess A."/>
            <person name="Zhou J."/>
            <person name="Xu C."/>
            <person name="Bowers J.E."/>
            <person name="Van der Hulst R."/>
            <person name="Ayyampalayam S."/>
            <person name="Mercati F."/>
            <person name="Riccardi P."/>
            <person name="McKain M.R."/>
            <person name="Kakrana A."/>
            <person name="Tang H."/>
            <person name="Ray J."/>
            <person name="Groenendijk J."/>
            <person name="Arikit S."/>
            <person name="Mathioni S.M."/>
            <person name="Nakano M."/>
            <person name="Shan H."/>
            <person name="Telgmann-Rauber A."/>
            <person name="Kanno A."/>
            <person name="Yue Z."/>
            <person name="Chen H."/>
            <person name="Li W."/>
            <person name="Chen Y."/>
            <person name="Xu X."/>
            <person name="Zhang Y."/>
            <person name="Luo S."/>
            <person name="Chen H."/>
            <person name="Gao J."/>
            <person name="Mao Z."/>
            <person name="Pires J.C."/>
            <person name="Luo M."/>
            <person name="Kudrna D."/>
            <person name="Wing R.A."/>
            <person name="Meyers B.C."/>
            <person name="Yi K."/>
            <person name="Kong H."/>
            <person name="Lavrijsen P."/>
            <person name="Sunseri F."/>
            <person name="Falavigna A."/>
            <person name="Ye Y."/>
            <person name="Leebens-Mack J.H."/>
            <person name="Chen G."/>
        </authorList>
    </citation>
    <scope>NUCLEOTIDE SEQUENCE [LARGE SCALE GENOMIC DNA]</scope>
    <source>
        <strain evidence="2">cv. DH0086</strain>
    </source>
</reference>
<evidence type="ECO:0000313" key="2">
    <source>
        <dbReference type="Proteomes" id="UP000243459"/>
    </source>
</evidence>
<keyword evidence="2" id="KW-1185">Reference proteome</keyword>
<dbReference type="OrthoDB" id="1919622at2759"/>
<proteinExistence type="predicted"/>
<accession>A0A5P1F742</accession>
<dbReference type="PANTHER" id="PTHR33597">
    <property type="entry name" value="OS02G0760400 PROTEIN"/>
    <property type="match status" value="1"/>
</dbReference>
<dbReference type="Gramene" id="ONK74196">
    <property type="protein sequence ID" value="ONK74196"/>
    <property type="gene ID" value="A4U43_C03F3790"/>
</dbReference>
<dbReference type="AlphaFoldDB" id="A0A5P1F742"/>